<accession>A0A7T8JTF5</accession>
<dbReference type="Proteomes" id="UP000595437">
    <property type="component" value="Chromosome 19"/>
</dbReference>
<evidence type="ECO:0000313" key="2">
    <source>
        <dbReference type="Proteomes" id="UP000595437"/>
    </source>
</evidence>
<organism evidence="1 2">
    <name type="scientific">Caligus rogercresseyi</name>
    <name type="common">Sea louse</name>
    <dbReference type="NCBI Taxonomy" id="217165"/>
    <lineage>
        <taxon>Eukaryota</taxon>
        <taxon>Metazoa</taxon>
        <taxon>Ecdysozoa</taxon>
        <taxon>Arthropoda</taxon>
        <taxon>Crustacea</taxon>
        <taxon>Multicrustacea</taxon>
        <taxon>Hexanauplia</taxon>
        <taxon>Copepoda</taxon>
        <taxon>Siphonostomatoida</taxon>
        <taxon>Caligidae</taxon>
        <taxon>Caligus</taxon>
    </lineage>
</organism>
<dbReference type="EMBL" id="CP045908">
    <property type="protein sequence ID" value="QQP33200.1"/>
    <property type="molecule type" value="Genomic_DNA"/>
</dbReference>
<protein>
    <submittedName>
        <fullName evidence="1">Uncharacterized protein</fullName>
    </submittedName>
</protein>
<proteinExistence type="predicted"/>
<dbReference type="AlphaFoldDB" id="A0A7T8JTF5"/>
<sequence>MDVFPKETSELTFEDMEMVEKRWERRELVSLYWTEDLAEVEEDSRESSR</sequence>
<keyword evidence="2" id="KW-1185">Reference proteome</keyword>
<gene>
    <name evidence="1" type="ORF">FKW44_024491</name>
</gene>
<name>A0A7T8JTF5_CALRO</name>
<evidence type="ECO:0000313" key="1">
    <source>
        <dbReference type="EMBL" id="QQP33200.1"/>
    </source>
</evidence>
<reference evidence="2" key="1">
    <citation type="submission" date="2021-01" db="EMBL/GenBank/DDBJ databases">
        <title>Caligus Genome Assembly.</title>
        <authorList>
            <person name="Gallardo-Escarate C."/>
        </authorList>
    </citation>
    <scope>NUCLEOTIDE SEQUENCE [LARGE SCALE GENOMIC DNA]</scope>
</reference>